<dbReference type="AlphaFoldDB" id="A0A381WDU4"/>
<sequence>VVIKGDQASGNAVHIDADEAAASVVDIDAGVFDVASSGATTILAQAASSITTAAGDLTLTADAADAQVVIKGDHTGGTAVHIDANENAASEVQLDAGILDVDVTGAATIDATTFTMTSTSGTKNVGSLTIQGDTDDAAVELHIYADSDADALELNNADKWKLKAANDGDITLESFESGAWDAKMTISNNGTVTADKFVGAMGSDSMTSATNIVIQSSNNTAAAITIGATDDAGGIDMDAGTGGLDIDVNGATTIDATGSILSLDGEDDTNLTMTATAAGDKTLTIAATNAGGGNGLIDIDADGAITIDGEAGISIDVDAASNINTSLGDITIAAEAASVTIDGAEAHAAAIYLNASHANGGIDIDAGTANIDIDVTGGGFYVDAGAASNMTTSAGDLSLIADGTNQVVIKGDQTTGTAVHIDGNEAAGSIVDIDAGALDIDAGATIAIDATTTLTAIGTGGASFGDNVGTWEFDGAGALTETGLVSAVISPDNALTLTPGAALTLTAGAASTWSTSSGLLTLQGDDGVAINSATTVGVTIDATAAGPVEINSAAGAINIGNDVVNGAVNIGTAGVRTISVGIPAATLLDLDAISLDVDAAGLLTLDGATGINIGDQNDVAVDIDASTLVIDATTSTVLTSPITTIEASNYLELKATTNAAELRLWEPSGNTTPTYISLVAPNVSGDVSAAAVVLTLPPNDGTANQVLKTDGDGILRWDNDNTSESESENETSIGSNSASEDVTLIFNGTGDAAANDGVITWVFNGGTGYFGLDASLELPVDTKLRLGSENSYMTGETDGDIHIVTGSAEDDIYVTAKDLLTLDSEDDMLLKSNDDIVIRFDANSENTADAKLSIENAPEGEIASFDKDGNLQLDGDIQIDGNTVTFANAATIENTSTSLLTIDEATTALTGALKVGGGYGITGTTISDAGVFETDGAGTFGGIVTATGFTAG</sequence>
<evidence type="ECO:0000313" key="2">
    <source>
        <dbReference type="EMBL" id="SVA50706.1"/>
    </source>
</evidence>
<name>A0A381WDU4_9ZZZZ</name>
<feature type="non-terminal residue" evidence="2">
    <location>
        <position position="952"/>
    </location>
</feature>
<proteinExistence type="predicted"/>
<accession>A0A381WDU4</accession>
<feature type="non-terminal residue" evidence="2">
    <location>
        <position position="1"/>
    </location>
</feature>
<dbReference type="EMBL" id="UINC01011494">
    <property type="protein sequence ID" value="SVA50706.1"/>
    <property type="molecule type" value="Genomic_DNA"/>
</dbReference>
<feature type="region of interest" description="Disordered" evidence="1">
    <location>
        <begin position="714"/>
        <end position="736"/>
    </location>
</feature>
<reference evidence="2" key="1">
    <citation type="submission" date="2018-05" db="EMBL/GenBank/DDBJ databases">
        <authorList>
            <person name="Lanie J.A."/>
            <person name="Ng W.-L."/>
            <person name="Kazmierczak K.M."/>
            <person name="Andrzejewski T.M."/>
            <person name="Davidsen T.M."/>
            <person name="Wayne K.J."/>
            <person name="Tettelin H."/>
            <person name="Glass J.I."/>
            <person name="Rusch D."/>
            <person name="Podicherti R."/>
            <person name="Tsui H.-C.T."/>
            <person name="Winkler M.E."/>
        </authorList>
    </citation>
    <scope>NUCLEOTIDE SEQUENCE</scope>
</reference>
<protein>
    <submittedName>
        <fullName evidence="2">Uncharacterized protein</fullName>
    </submittedName>
</protein>
<organism evidence="2">
    <name type="scientific">marine metagenome</name>
    <dbReference type="NCBI Taxonomy" id="408172"/>
    <lineage>
        <taxon>unclassified sequences</taxon>
        <taxon>metagenomes</taxon>
        <taxon>ecological metagenomes</taxon>
    </lineage>
</organism>
<evidence type="ECO:0000256" key="1">
    <source>
        <dbReference type="SAM" id="MobiDB-lite"/>
    </source>
</evidence>
<gene>
    <name evidence="2" type="ORF">METZ01_LOCUS103560</name>
</gene>